<evidence type="ECO:0000259" key="2">
    <source>
        <dbReference type="Pfam" id="PF13488"/>
    </source>
</evidence>
<dbReference type="Proteomes" id="UP000000496">
    <property type="component" value="Chromosome gsn.131"/>
</dbReference>
<sequence>MINKKTSILVLGLAATLFWGCESKTGTGALAGGALGAGIGGIAGGGSGALIGGAAGVIAGGLIGAYLDNQDQKNLQKQSPQTYRRVDNGERLSVNDVINLSKANISDDKIIDLIQKTDSHYTLNNYQIDRLRDAGVSEKVINHMMYKT</sequence>
<reference key="1">
    <citation type="journal article" date="2011" name="Mol. Biol. Evol.">
        <title>Unity in variety -- the pan-genome of the Chlamydiae.</title>
        <authorList>
            <person name="Collingro A."/>
            <person name="Tischler P."/>
            <person name="Weinmaier T."/>
            <person name="Penz T."/>
            <person name="Heinz E."/>
            <person name="Brunham R.C."/>
            <person name="Read T.D."/>
            <person name="Bavoil P.M."/>
            <person name="Sachse K."/>
            <person name="Kahane S."/>
            <person name="Friedman M.G."/>
            <person name="Rattei T."/>
            <person name="Myers G.S.A."/>
            <person name="Horn M."/>
        </authorList>
    </citation>
    <scope>NUCLEOTIDE SEQUENCE</scope>
    <source>
        <strain>Z</strain>
    </source>
</reference>
<dbReference type="HOGENOM" id="CLU_1757598_0_0_0"/>
<gene>
    <name evidence="3" type="ordered locus">SNE_A01200</name>
</gene>
<keyword evidence="4" id="KW-1185">Reference proteome</keyword>
<keyword evidence="1" id="KW-0472">Membrane</keyword>
<dbReference type="InterPro" id="IPR039567">
    <property type="entry name" value="Gly-zipper"/>
</dbReference>
<evidence type="ECO:0000313" key="4">
    <source>
        <dbReference type="Proteomes" id="UP000000496"/>
    </source>
</evidence>
<dbReference type="KEGG" id="sng:SNE_A01200"/>
<evidence type="ECO:0000256" key="1">
    <source>
        <dbReference type="SAM" id="Phobius"/>
    </source>
</evidence>
<dbReference type="EMBL" id="FR872582">
    <property type="protein sequence ID" value="CCB87998.1"/>
    <property type="molecule type" value="Genomic_DNA"/>
</dbReference>
<feature type="transmembrane region" description="Helical" evidence="1">
    <location>
        <begin position="47"/>
        <end position="67"/>
    </location>
</feature>
<dbReference type="STRING" id="331113.SNE_A01200"/>
<proteinExistence type="predicted"/>
<keyword evidence="1" id="KW-1133">Transmembrane helix</keyword>
<dbReference type="Pfam" id="PF13488">
    <property type="entry name" value="Gly-zipper_Omp"/>
    <property type="match status" value="1"/>
</dbReference>
<dbReference type="RefSeq" id="WP_013942465.1">
    <property type="nucleotide sequence ID" value="NC_015713.1"/>
</dbReference>
<protein>
    <recommendedName>
        <fullName evidence="2">Glycine zipper domain-containing protein</fullName>
    </recommendedName>
</protein>
<keyword evidence="1" id="KW-0812">Transmembrane</keyword>
<organism evidence="3 4">
    <name type="scientific">Simkania negevensis (strain ATCC VR-1471 / DSM 27360 / Z)</name>
    <dbReference type="NCBI Taxonomy" id="331113"/>
    <lineage>
        <taxon>Bacteria</taxon>
        <taxon>Pseudomonadati</taxon>
        <taxon>Chlamydiota</taxon>
        <taxon>Chlamydiia</taxon>
        <taxon>Parachlamydiales</taxon>
        <taxon>Simkaniaceae</taxon>
        <taxon>Simkania</taxon>
    </lineage>
</organism>
<evidence type="ECO:0000313" key="3">
    <source>
        <dbReference type="EMBL" id="CCB87998.1"/>
    </source>
</evidence>
<dbReference type="AlphaFoldDB" id="F8L4K9"/>
<accession>F8L4K9</accession>
<feature type="domain" description="Glycine zipper" evidence="2">
    <location>
        <begin position="27"/>
        <end position="70"/>
    </location>
</feature>
<name>F8L4K9_SIMNZ</name>
<reference evidence="3 4" key="2">
    <citation type="journal article" date="2011" name="Mol. Biol. Evol.">
        <title>Unity in variety--the pan-genome of the Chlamydiae.</title>
        <authorList>
            <person name="Collingro A."/>
            <person name="Tischler P."/>
            <person name="Weinmaier T."/>
            <person name="Penz T."/>
            <person name="Heinz E."/>
            <person name="Brunham R.C."/>
            <person name="Read T.D."/>
            <person name="Bavoil P.M."/>
            <person name="Sachse K."/>
            <person name="Kahane S."/>
            <person name="Friedman M.G."/>
            <person name="Rattei T."/>
            <person name="Myers G.S."/>
            <person name="Horn M."/>
        </authorList>
    </citation>
    <scope>NUCLEOTIDE SEQUENCE [LARGE SCALE GENOMIC DNA]</scope>
    <source>
        <strain evidence="4">ATCC VR-1471 / Z</strain>
    </source>
</reference>